<dbReference type="EMBL" id="BARU01001006">
    <property type="protein sequence ID" value="GAH27902.1"/>
    <property type="molecule type" value="Genomic_DNA"/>
</dbReference>
<protein>
    <submittedName>
        <fullName evidence="1">Uncharacterized protein</fullName>
    </submittedName>
</protein>
<name>X1E5Q9_9ZZZZ</name>
<gene>
    <name evidence="1" type="ORF">S03H2_02871</name>
</gene>
<accession>X1E5Q9</accession>
<sequence>MADRESSKIGKLVDLLMGKVAEVADDEDWKESDGWVGKWTIYGENSITRIYSIKEGKFYPIGEQVEYTGQVEMSEDTFLDLVEGALHGRGEDVFAQKYAARAIRYRGDQWIVDSERFRKVLKRISGIPIRSLR</sequence>
<comment type="caution">
    <text evidence="1">The sequence shown here is derived from an EMBL/GenBank/DDBJ whole genome shotgun (WGS) entry which is preliminary data.</text>
</comment>
<evidence type="ECO:0000313" key="1">
    <source>
        <dbReference type="EMBL" id="GAH27902.1"/>
    </source>
</evidence>
<dbReference type="AlphaFoldDB" id="X1E5Q9"/>
<proteinExistence type="predicted"/>
<reference evidence="1" key="1">
    <citation type="journal article" date="2014" name="Front. Microbiol.">
        <title>High frequency of phylogenetically diverse reductive dehalogenase-homologous genes in deep subseafloor sedimentary metagenomes.</title>
        <authorList>
            <person name="Kawai M."/>
            <person name="Futagami T."/>
            <person name="Toyoda A."/>
            <person name="Takaki Y."/>
            <person name="Nishi S."/>
            <person name="Hori S."/>
            <person name="Arai W."/>
            <person name="Tsubouchi T."/>
            <person name="Morono Y."/>
            <person name="Uchiyama I."/>
            <person name="Ito T."/>
            <person name="Fujiyama A."/>
            <person name="Inagaki F."/>
            <person name="Takami H."/>
        </authorList>
    </citation>
    <scope>NUCLEOTIDE SEQUENCE</scope>
    <source>
        <strain evidence="1">Expedition CK06-06</strain>
    </source>
</reference>
<organism evidence="1">
    <name type="scientific">marine sediment metagenome</name>
    <dbReference type="NCBI Taxonomy" id="412755"/>
    <lineage>
        <taxon>unclassified sequences</taxon>
        <taxon>metagenomes</taxon>
        <taxon>ecological metagenomes</taxon>
    </lineage>
</organism>